<dbReference type="InterPro" id="IPR001394">
    <property type="entry name" value="Peptidase_C19_UCH"/>
</dbReference>
<keyword evidence="7" id="KW-1185">Reference proteome</keyword>
<dbReference type="PROSITE" id="PS50206">
    <property type="entry name" value="RHODANESE_3"/>
    <property type="match status" value="1"/>
</dbReference>
<dbReference type="PROSITE" id="PS00973">
    <property type="entry name" value="USP_2"/>
    <property type="match status" value="1"/>
</dbReference>
<gene>
    <name evidence="6" type="ORF">A3Q56_02031</name>
</gene>
<keyword evidence="3" id="KW-0833">Ubl conjugation pathway</keyword>
<protein>
    <recommendedName>
        <fullName evidence="3">Ubiquitin carboxyl-terminal hydrolase</fullName>
        <ecNumber evidence="3">3.4.19.12</ecNumber>
    </recommendedName>
</protein>
<evidence type="ECO:0000313" key="6">
    <source>
        <dbReference type="EMBL" id="OAF70212.1"/>
    </source>
</evidence>
<dbReference type="CDD" id="cd02674">
    <property type="entry name" value="Peptidase_C19R"/>
    <property type="match status" value="1"/>
</dbReference>
<organism evidence="6 7">
    <name type="scientific">Intoshia linei</name>
    <dbReference type="NCBI Taxonomy" id="1819745"/>
    <lineage>
        <taxon>Eukaryota</taxon>
        <taxon>Metazoa</taxon>
        <taxon>Spiralia</taxon>
        <taxon>Lophotrochozoa</taxon>
        <taxon>Mesozoa</taxon>
        <taxon>Orthonectida</taxon>
        <taxon>Rhopaluridae</taxon>
        <taxon>Intoshia</taxon>
    </lineage>
</organism>
<evidence type="ECO:0000256" key="3">
    <source>
        <dbReference type="RuleBase" id="RU366025"/>
    </source>
</evidence>
<dbReference type="SUPFAM" id="SSF54001">
    <property type="entry name" value="Cysteine proteinases"/>
    <property type="match status" value="1"/>
</dbReference>
<keyword evidence="3" id="KW-0788">Thiol protease</keyword>
<feature type="domain" description="USP" evidence="5">
    <location>
        <begin position="426"/>
        <end position="756"/>
    </location>
</feature>
<dbReference type="Gene3D" id="3.90.70.10">
    <property type="entry name" value="Cysteine proteinases"/>
    <property type="match status" value="1"/>
</dbReference>
<dbReference type="Gene3D" id="3.40.250.10">
    <property type="entry name" value="Rhodanese-like domain"/>
    <property type="match status" value="1"/>
</dbReference>
<evidence type="ECO:0000256" key="2">
    <source>
        <dbReference type="ARBA" id="ARBA00009085"/>
    </source>
</evidence>
<dbReference type="InterPro" id="IPR036873">
    <property type="entry name" value="Rhodanese-like_dom_sf"/>
</dbReference>
<reference evidence="6 7" key="1">
    <citation type="submission" date="2016-04" db="EMBL/GenBank/DDBJ databases">
        <title>The genome of Intoshia linei affirms orthonectids as highly simplified spiralians.</title>
        <authorList>
            <person name="Mikhailov K.V."/>
            <person name="Slusarev G.S."/>
            <person name="Nikitin M.A."/>
            <person name="Logacheva M.D."/>
            <person name="Penin A."/>
            <person name="Aleoshin V."/>
            <person name="Panchin Y.V."/>
        </authorList>
    </citation>
    <scope>NUCLEOTIDE SEQUENCE [LARGE SCALE GENOMIC DNA]</scope>
    <source>
        <strain evidence="6">Intl2013</strain>
        <tissue evidence="6">Whole animal</tissue>
    </source>
</reference>
<dbReference type="InterPro" id="IPR050185">
    <property type="entry name" value="Ub_carboxyl-term_hydrolase"/>
</dbReference>
<dbReference type="GO" id="GO:0004843">
    <property type="term" value="F:cysteine-type deubiquitinase activity"/>
    <property type="evidence" value="ECO:0007669"/>
    <property type="project" value="UniProtKB-UniRule"/>
</dbReference>
<dbReference type="InterPro" id="IPR018200">
    <property type="entry name" value="USP_CS"/>
</dbReference>
<dbReference type="GO" id="GO:0006508">
    <property type="term" value="P:proteolysis"/>
    <property type="evidence" value="ECO:0007669"/>
    <property type="project" value="UniProtKB-KW"/>
</dbReference>
<keyword evidence="3" id="KW-0378">Hydrolase</keyword>
<proteinExistence type="inferred from homology"/>
<comment type="catalytic activity">
    <reaction evidence="1 3">
        <text>Thiol-dependent hydrolysis of ester, thioester, amide, peptide and isopeptide bonds formed by the C-terminal Gly of ubiquitin (a 76-residue protein attached to proteins as an intracellular targeting signal).</text>
        <dbReference type="EC" id="3.4.19.12"/>
    </reaction>
</comment>
<dbReference type="SUPFAM" id="SSF52821">
    <property type="entry name" value="Rhodanese/Cell cycle control phosphatase"/>
    <property type="match status" value="1"/>
</dbReference>
<evidence type="ECO:0000313" key="7">
    <source>
        <dbReference type="Proteomes" id="UP000078046"/>
    </source>
</evidence>
<dbReference type="PANTHER" id="PTHR21646">
    <property type="entry name" value="UBIQUITIN CARBOXYL-TERMINAL HYDROLASE"/>
    <property type="match status" value="1"/>
</dbReference>
<dbReference type="PROSITE" id="PS00972">
    <property type="entry name" value="USP_1"/>
    <property type="match status" value="1"/>
</dbReference>
<dbReference type="InterPro" id="IPR028889">
    <property type="entry name" value="USP"/>
</dbReference>
<evidence type="ECO:0000259" key="4">
    <source>
        <dbReference type="PROSITE" id="PS50206"/>
    </source>
</evidence>
<comment type="similarity">
    <text evidence="2 3">Belongs to the peptidase C19 family.</text>
</comment>
<dbReference type="Pfam" id="PF00443">
    <property type="entry name" value="UCH"/>
    <property type="match status" value="1"/>
</dbReference>
<dbReference type="InterPro" id="IPR001763">
    <property type="entry name" value="Rhodanese-like_dom"/>
</dbReference>
<name>A0A177B974_9BILA</name>
<dbReference type="AlphaFoldDB" id="A0A177B974"/>
<evidence type="ECO:0000256" key="1">
    <source>
        <dbReference type="ARBA" id="ARBA00000707"/>
    </source>
</evidence>
<dbReference type="Proteomes" id="UP000078046">
    <property type="component" value="Unassembled WGS sequence"/>
</dbReference>
<evidence type="ECO:0000259" key="5">
    <source>
        <dbReference type="PROSITE" id="PS50235"/>
    </source>
</evidence>
<keyword evidence="3" id="KW-0645">Protease</keyword>
<dbReference type="GO" id="GO:0016579">
    <property type="term" value="P:protein deubiquitination"/>
    <property type="evidence" value="ECO:0007669"/>
    <property type="project" value="InterPro"/>
</dbReference>
<dbReference type="EMBL" id="LWCA01000174">
    <property type="protein sequence ID" value="OAF70212.1"/>
    <property type="molecule type" value="Genomic_DNA"/>
</dbReference>
<feature type="domain" description="Rhodanese" evidence="4">
    <location>
        <begin position="246"/>
        <end position="266"/>
    </location>
</feature>
<dbReference type="OrthoDB" id="292964at2759"/>
<accession>A0A177B974</accession>
<dbReference type="PROSITE" id="PS50235">
    <property type="entry name" value="USP_3"/>
    <property type="match status" value="1"/>
</dbReference>
<comment type="caution">
    <text evidence="6">The sequence shown here is derived from an EMBL/GenBank/DDBJ whole genome shotgun (WGS) entry which is preliminary data.</text>
</comment>
<dbReference type="EC" id="3.4.19.12" evidence="3"/>
<sequence>MTQSESTHTLIVDKINTKMKSVIGDFRNISIKKKKKHLEEIFLKGMDAKKNNCYEEAFEKLYTFLEYVNCLNDQEITRSHSEMINVAFKVLEVLKMKLKEQDSQNLQQNKITKIQRERKISEKNCTVENIEPIDLHKAIKNDENIVILEVSNSFDVDFDLKSEINYPLMNFKNVVVIDAAIIKAGMTIMDIKANNNKEEQVIMRNLNSFKYIVIVDYDFPNDILCFDRIEKLKKAFITFAYQIKVNVKILNGGYKKWVSRYPAETNRVDLTEHMVPKGSYVKTCQSFPSRVSKMQHKVVINSQIDGVTFNNVYPKIQPSVTKVEYKEQIVPTFSRDNKPKLQLDMIQANGVDGELSSVQKVVPTNNLKSMSTSSPDLTNIKTDVSKRYTNVSHINASAVERSKSKVALPTAKCINGIGAHCTNKYKGIDNLGNSCYMNSVIQSLFFVKMFVRGVEMVEFDREINGAYITKTIHGLFKELNKEKATNSSITAQAIIFKNLFSKKFTNFEGFQQQDSHEFLTNLLDSIHSEIKKCVSNDVNKKTPDISKLNLSEASKVLMKHSLDQEFSFITKFVMGQIASTIKCEFCNQKSFSISNFHVLTLPAVKTNKPDLQDCMDAFLESEHLSKEECGWVCSKCNIKRDATKHISIPQLPTLLIIHLNRFEFSLIKKLTIKLGHYIDFPLNDFEPLKSTNYNNYQKYTLIAVVNHFGTLNTGHYTSFCQSNNYWYSLNDDEIYDFNGDNKIQSSAAYILFYLKNST</sequence>
<dbReference type="InterPro" id="IPR038765">
    <property type="entry name" value="Papain-like_cys_pep_sf"/>
</dbReference>